<protein>
    <submittedName>
        <fullName evidence="2">Uncharacterized protein</fullName>
    </submittedName>
</protein>
<dbReference type="EMBL" id="KL198027">
    <property type="protein sequence ID" value="KDQ16430.1"/>
    <property type="molecule type" value="Genomic_DNA"/>
</dbReference>
<feature type="region of interest" description="Disordered" evidence="1">
    <location>
        <begin position="1"/>
        <end position="59"/>
    </location>
</feature>
<keyword evidence="3" id="KW-1185">Reference proteome</keyword>
<name>A0A067MP00_BOTB1</name>
<dbReference type="InParanoid" id="A0A067MP00"/>
<accession>A0A067MP00</accession>
<organism evidence="2 3">
    <name type="scientific">Botryobasidium botryosum (strain FD-172 SS1)</name>
    <dbReference type="NCBI Taxonomy" id="930990"/>
    <lineage>
        <taxon>Eukaryota</taxon>
        <taxon>Fungi</taxon>
        <taxon>Dikarya</taxon>
        <taxon>Basidiomycota</taxon>
        <taxon>Agaricomycotina</taxon>
        <taxon>Agaricomycetes</taxon>
        <taxon>Cantharellales</taxon>
        <taxon>Botryobasidiaceae</taxon>
        <taxon>Botryobasidium</taxon>
    </lineage>
</organism>
<evidence type="ECO:0000313" key="3">
    <source>
        <dbReference type="Proteomes" id="UP000027195"/>
    </source>
</evidence>
<evidence type="ECO:0000256" key="1">
    <source>
        <dbReference type="SAM" id="MobiDB-lite"/>
    </source>
</evidence>
<proteinExistence type="predicted"/>
<dbReference type="HOGENOM" id="CLU_1562628_0_0_1"/>
<dbReference type="Proteomes" id="UP000027195">
    <property type="component" value="Unassembled WGS sequence"/>
</dbReference>
<dbReference type="AlphaFoldDB" id="A0A067MP00"/>
<sequence>MRWKKRENTPPPSSPPPLSSLPLPPSPPLPKSSPSPPPAPPKHPGNPAPSSTDGPDASFKYKHIIHNACKRESQVLSKLAKVREGIETCVARLTEGFPHEISAAARELDGLREQLQEARVSASPLAAVERYNALESEATSAEVAKDAQIEVEDDAVREIEDDFSESEAGDY</sequence>
<reference evidence="3" key="1">
    <citation type="journal article" date="2014" name="Proc. Natl. Acad. Sci. U.S.A.">
        <title>Extensive sampling of basidiomycete genomes demonstrates inadequacy of the white-rot/brown-rot paradigm for wood decay fungi.</title>
        <authorList>
            <person name="Riley R."/>
            <person name="Salamov A.A."/>
            <person name="Brown D.W."/>
            <person name="Nagy L.G."/>
            <person name="Floudas D."/>
            <person name="Held B.W."/>
            <person name="Levasseur A."/>
            <person name="Lombard V."/>
            <person name="Morin E."/>
            <person name="Otillar R."/>
            <person name="Lindquist E.A."/>
            <person name="Sun H."/>
            <person name="LaButti K.M."/>
            <person name="Schmutz J."/>
            <person name="Jabbour D."/>
            <person name="Luo H."/>
            <person name="Baker S.E."/>
            <person name="Pisabarro A.G."/>
            <person name="Walton J.D."/>
            <person name="Blanchette R.A."/>
            <person name="Henrissat B."/>
            <person name="Martin F."/>
            <person name="Cullen D."/>
            <person name="Hibbett D.S."/>
            <person name="Grigoriev I.V."/>
        </authorList>
    </citation>
    <scope>NUCLEOTIDE SEQUENCE [LARGE SCALE GENOMIC DNA]</scope>
    <source>
        <strain evidence="3">FD-172 SS1</strain>
    </source>
</reference>
<feature type="compositionally biased region" description="Pro residues" evidence="1">
    <location>
        <begin position="9"/>
        <end position="47"/>
    </location>
</feature>
<evidence type="ECO:0000313" key="2">
    <source>
        <dbReference type="EMBL" id="KDQ16430.1"/>
    </source>
</evidence>
<gene>
    <name evidence="2" type="ORF">BOTBODRAFT_172961</name>
</gene>